<name>A0A4R8DHY0_9BACT</name>
<dbReference type="AlphaFoldDB" id="A0A4R8DHY0"/>
<dbReference type="EMBL" id="SODV01000002">
    <property type="protein sequence ID" value="TDW97078.1"/>
    <property type="molecule type" value="Genomic_DNA"/>
</dbReference>
<dbReference type="OrthoDB" id="676945at2"/>
<evidence type="ECO:0000313" key="1">
    <source>
        <dbReference type="EMBL" id="TDW97078.1"/>
    </source>
</evidence>
<reference evidence="1 2" key="1">
    <citation type="submission" date="2019-03" db="EMBL/GenBank/DDBJ databases">
        <title>Genomic Encyclopedia of Type Strains, Phase IV (KMG-IV): sequencing the most valuable type-strain genomes for metagenomic binning, comparative biology and taxonomic classification.</title>
        <authorList>
            <person name="Goeker M."/>
        </authorList>
    </citation>
    <scope>NUCLEOTIDE SEQUENCE [LARGE SCALE GENOMIC DNA]</scope>
    <source>
        <strain evidence="1 2">DSM 100059</strain>
    </source>
</reference>
<dbReference type="RefSeq" id="WP_133998658.1">
    <property type="nucleotide sequence ID" value="NZ_SODV01000002.1"/>
</dbReference>
<proteinExistence type="predicted"/>
<keyword evidence="2" id="KW-1185">Reference proteome</keyword>
<protein>
    <submittedName>
        <fullName evidence="1">Uncharacterized protein</fullName>
    </submittedName>
</protein>
<gene>
    <name evidence="1" type="ORF">EDB95_4918</name>
</gene>
<evidence type="ECO:0000313" key="2">
    <source>
        <dbReference type="Proteomes" id="UP000294498"/>
    </source>
</evidence>
<comment type="caution">
    <text evidence="1">The sequence shown here is derived from an EMBL/GenBank/DDBJ whole genome shotgun (WGS) entry which is preliminary data.</text>
</comment>
<organism evidence="1 2">
    <name type="scientific">Dinghuibacter silviterrae</name>
    <dbReference type="NCBI Taxonomy" id="1539049"/>
    <lineage>
        <taxon>Bacteria</taxon>
        <taxon>Pseudomonadati</taxon>
        <taxon>Bacteroidota</taxon>
        <taxon>Chitinophagia</taxon>
        <taxon>Chitinophagales</taxon>
        <taxon>Chitinophagaceae</taxon>
        <taxon>Dinghuibacter</taxon>
    </lineage>
</organism>
<accession>A0A4R8DHY0</accession>
<sequence>MSNSINTEMINNDTPHKHPGYAQIKEAFHAGTLKDLQSLTNFVPVDQLAVDLGIPTDELKELLQRPHDIIMKDFFHLSKLIGISLEQIFELVPDLSEDENENETVYKHPGYARFREAYHAGEVKSLSDLFKYMPKEQVAIDLEMTGDQQSVNINMNQLSGDLNNLQPDELQKLAALNGIHVNKLPRQGEAEEDHKSN</sequence>
<dbReference type="Proteomes" id="UP000294498">
    <property type="component" value="Unassembled WGS sequence"/>
</dbReference>